<dbReference type="InterPro" id="IPR053825">
    <property type="entry name" value="DUF7009"/>
</dbReference>
<sequence>MKLRIDGQQVHFRIDKSELTRLCLGASLNQCIHFPNGRGLTVSVLTGRSTSPMQLIFDNDVMQLLVDRGSAYDLLKALPRKEGIATHQPFNSDQRMEIILDVDLRFQNYPGKDHEWA</sequence>
<accession>A0A1I5LTX6</accession>
<evidence type="ECO:0000313" key="1">
    <source>
        <dbReference type="EMBL" id="SFP00692.1"/>
    </source>
</evidence>
<reference evidence="1 2" key="1">
    <citation type="submission" date="2016-10" db="EMBL/GenBank/DDBJ databases">
        <authorList>
            <person name="de Groot N.N."/>
        </authorList>
    </citation>
    <scope>NUCLEOTIDE SEQUENCE [LARGE SCALE GENOMIC DNA]</scope>
    <source>
        <strain evidence="1 2">CGMCC 1.9157</strain>
    </source>
</reference>
<evidence type="ECO:0000313" key="2">
    <source>
        <dbReference type="Proteomes" id="UP000199236"/>
    </source>
</evidence>
<dbReference type="RefSeq" id="WP_090075374.1">
    <property type="nucleotide sequence ID" value="NZ_FOVR01000018.1"/>
</dbReference>
<protein>
    <submittedName>
        <fullName evidence="1">Uncharacterized protein</fullName>
    </submittedName>
</protein>
<dbReference type="Proteomes" id="UP000199236">
    <property type="component" value="Unassembled WGS sequence"/>
</dbReference>
<dbReference type="OrthoDB" id="6025662at2"/>
<dbReference type="Pfam" id="PF22668">
    <property type="entry name" value="DUF7009"/>
    <property type="match status" value="1"/>
</dbReference>
<proteinExistence type="predicted"/>
<name>A0A1I5LTX6_9HYPH</name>
<gene>
    <name evidence="1" type="ORF">SAMN04488056_11812</name>
</gene>
<keyword evidence="2" id="KW-1185">Reference proteome</keyword>
<dbReference type="AlphaFoldDB" id="A0A1I5LTX6"/>
<dbReference type="EMBL" id="FOVR01000018">
    <property type="protein sequence ID" value="SFP00692.1"/>
    <property type="molecule type" value="Genomic_DNA"/>
</dbReference>
<organism evidence="1 2">
    <name type="scientific">Cohaesibacter marisflavi</name>
    <dbReference type="NCBI Taxonomy" id="655353"/>
    <lineage>
        <taxon>Bacteria</taxon>
        <taxon>Pseudomonadati</taxon>
        <taxon>Pseudomonadota</taxon>
        <taxon>Alphaproteobacteria</taxon>
        <taxon>Hyphomicrobiales</taxon>
        <taxon>Cohaesibacteraceae</taxon>
    </lineage>
</organism>
<dbReference type="STRING" id="655353.SAMN04488056_11812"/>